<evidence type="ECO:0000313" key="4">
    <source>
        <dbReference type="Proteomes" id="UP001153620"/>
    </source>
</evidence>
<reference evidence="3" key="2">
    <citation type="submission" date="2022-10" db="EMBL/GenBank/DDBJ databases">
        <authorList>
            <consortium name="ENA_rothamsted_submissions"/>
            <consortium name="culmorum"/>
            <person name="King R."/>
        </authorList>
    </citation>
    <scope>NUCLEOTIDE SEQUENCE</scope>
</reference>
<keyword evidence="2" id="KW-0732">Signal</keyword>
<proteinExistence type="predicted"/>
<dbReference type="EMBL" id="OU895880">
    <property type="protein sequence ID" value="CAG9811655.1"/>
    <property type="molecule type" value="Genomic_DNA"/>
</dbReference>
<sequence>MRIWMKIVILIAFVDLSYSEVSSTLSQLHVTESDEPPTTKITNEDFKIFTIPREKPADSKEQLSPDELSVLKSAGLRDLVNQTLNNDNNYRTNPKKIECIVEYFKKNNFNDEFTSEIGSIQNSTVSIKFQNSDKNTQKLQSIIDDANSSCFSAGFISIIILSILMVLIVGTVVWLNKKQARWSRFNLA</sequence>
<organism evidence="3 4">
    <name type="scientific">Chironomus riparius</name>
    <dbReference type="NCBI Taxonomy" id="315576"/>
    <lineage>
        <taxon>Eukaryota</taxon>
        <taxon>Metazoa</taxon>
        <taxon>Ecdysozoa</taxon>
        <taxon>Arthropoda</taxon>
        <taxon>Hexapoda</taxon>
        <taxon>Insecta</taxon>
        <taxon>Pterygota</taxon>
        <taxon>Neoptera</taxon>
        <taxon>Endopterygota</taxon>
        <taxon>Diptera</taxon>
        <taxon>Nematocera</taxon>
        <taxon>Chironomoidea</taxon>
        <taxon>Chironomidae</taxon>
        <taxon>Chironominae</taxon>
        <taxon>Chironomus</taxon>
    </lineage>
</organism>
<accession>A0A9N9S5F6</accession>
<dbReference type="Proteomes" id="UP001153620">
    <property type="component" value="Chromosome 4"/>
</dbReference>
<reference evidence="3" key="1">
    <citation type="submission" date="2022-01" db="EMBL/GenBank/DDBJ databases">
        <authorList>
            <person name="King R."/>
        </authorList>
    </citation>
    <scope>NUCLEOTIDE SEQUENCE</scope>
</reference>
<gene>
    <name evidence="3" type="ORF">CHIRRI_LOCUS14462</name>
</gene>
<keyword evidence="4" id="KW-1185">Reference proteome</keyword>
<evidence type="ECO:0000256" key="1">
    <source>
        <dbReference type="SAM" id="Phobius"/>
    </source>
</evidence>
<keyword evidence="1" id="KW-1133">Transmembrane helix</keyword>
<feature type="chain" id="PRO_5040415922" evidence="2">
    <location>
        <begin position="20"/>
        <end position="188"/>
    </location>
</feature>
<protein>
    <submittedName>
        <fullName evidence="3">Uncharacterized protein</fullName>
    </submittedName>
</protein>
<feature type="transmembrane region" description="Helical" evidence="1">
    <location>
        <begin position="151"/>
        <end position="175"/>
    </location>
</feature>
<keyword evidence="1" id="KW-0812">Transmembrane</keyword>
<evidence type="ECO:0000313" key="3">
    <source>
        <dbReference type="EMBL" id="CAG9811655.1"/>
    </source>
</evidence>
<evidence type="ECO:0000256" key="2">
    <source>
        <dbReference type="SAM" id="SignalP"/>
    </source>
</evidence>
<dbReference type="AlphaFoldDB" id="A0A9N9S5F6"/>
<name>A0A9N9S5F6_9DIPT</name>
<feature type="signal peptide" evidence="2">
    <location>
        <begin position="1"/>
        <end position="19"/>
    </location>
</feature>
<keyword evidence="1" id="KW-0472">Membrane</keyword>